<dbReference type="Gene3D" id="1.25.20.10">
    <property type="entry name" value="Bacterial muramidases"/>
    <property type="match status" value="1"/>
</dbReference>
<sequence length="658" mass="71364">MILRRLLPLLLAGVLILPAAARAVETPPPDGNDMSLGLADALDEVRAGRWISALEAGARAGPIGRDVVEWLRLRDGLGDWPTVRDFLARNGDWPDVPLLRRRTEKFLPLGFRDAEAAKAVLDFFSGSEPATGHGVASLVEAYRFLGRDGDAEAQAAEAWITLSMTEGAEAFLLHDYADLLAPLESMRMDRMFWSGAEAALRRSVARSEGDLAARGRARLAARVRGVTDVLLEDLPAPLRQDAGLAHIRFGQHLRDQRLDDAVALMRARSASAEMLGDPDAWADERIALARRLMRGEERENAYAVAASHWLVEGSDYAELEWLSGYLALRFLDRPEAAVTHFQRFRDAVATPISLGRAGYWLGRAYEAAGDDDAARDAFAMGAAYQTSFYGLLAAERIGVPLDPGLTGQQVYPPLDESGFAGSSVFEAALLLQAAGERDLAETFFRALADRLDEADLGTLGDVALALGEPHLALLIAKQAAQRGITLPRAYYPVVSMGVVNMPVDPALALTIARRESEFDPGVASGVGARGLMQLMPATARDVARTLDLPFSAARLFSDPSYNATLGSAYLAGLIARFGDNPILVSAGYNAGPGRPIAWIEENGDPRSAEVDVIDWIEHIPFDETRNYVMRVAESLPVYRARLEGRVAPVEFTALLKGR</sequence>
<reference evidence="6 7" key="1">
    <citation type="submission" date="2018-06" db="EMBL/GenBank/DDBJ databases">
        <title>Genomic Encyclopedia of Archaeal and Bacterial Type Strains, Phase II (KMG-II): from individual species to whole genera.</title>
        <authorList>
            <person name="Goeker M."/>
        </authorList>
    </citation>
    <scope>NUCLEOTIDE SEQUENCE [LARGE SCALE GENOMIC DNA]</scope>
    <source>
        <strain evidence="6 7">DSM 22009</strain>
    </source>
</reference>
<comment type="similarity">
    <text evidence="1">Belongs to the transglycosylase Slt family.</text>
</comment>
<dbReference type="GO" id="GO:0008933">
    <property type="term" value="F:peptidoglycan lytic transglycosylase activity"/>
    <property type="evidence" value="ECO:0007669"/>
    <property type="project" value="InterPro"/>
</dbReference>
<evidence type="ECO:0000313" key="7">
    <source>
        <dbReference type="Proteomes" id="UP000248916"/>
    </source>
</evidence>
<dbReference type="PROSITE" id="PS00922">
    <property type="entry name" value="TRANSGLYCOSYLASE"/>
    <property type="match status" value="1"/>
</dbReference>
<dbReference type="InterPro" id="IPR023346">
    <property type="entry name" value="Lysozyme-like_dom_sf"/>
</dbReference>
<dbReference type="Gene3D" id="1.10.530.10">
    <property type="match status" value="1"/>
</dbReference>
<protein>
    <submittedName>
        <fullName evidence="6">Soluble lytic murein transglycosylase</fullName>
    </submittedName>
</protein>
<comment type="similarity">
    <text evidence="2">Belongs to the virb1 family.</text>
</comment>
<dbReference type="GO" id="GO:0016020">
    <property type="term" value="C:membrane"/>
    <property type="evidence" value="ECO:0007669"/>
    <property type="project" value="InterPro"/>
</dbReference>
<evidence type="ECO:0000256" key="3">
    <source>
        <dbReference type="ARBA" id="ARBA00022729"/>
    </source>
</evidence>
<comment type="caution">
    <text evidence="6">The sequence shown here is derived from an EMBL/GenBank/DDBJ whole genome shotgun (WGS) entry which is preliminary data.</text>
</comment>
<keyword evidence="7" id="KW-1185">Reference proteome</keyword>
<dbReference type="PANTHER" id="PTHR37423:SF2">
    <property type="entry name" value="MEMBRANE-BOUND LYTIC MUREIN TRANSGLYCOSYLASE C"/>
    <property type="match status" value="1"/>
</dbReference>
<dbReference type="AlphaFoldDB" id="A0A2W7NL91"/>
<gene>
    <name evidence="6" type="ORF">LX81_00570</name>
</gene>
<dbReference type="CDD" id="cd13401">
    <property type="entry name" value="Slt70-like"/>
    <property type="match status" value="1"/>
</dbReference>
<dbReference type="SUPFAM" id="SSF53955">
    <property type="entry name" value="Lysozyme-like"/>
    <property type="match status" value="1"/>
</dbReference>
<dbReference type="RefSeq" id="WP_170133831.1">
    <property type="nucleotide sequence ID" value="NZ_QKZL01000002.1"/>
</dbReference>
<organism evidence="6 7">
    <name type="scientific">Palleronia aestuarii</name>
    <dbReference type="NCBI Taxonomy" id="568105"/>
    <lineage>
        <taxon>Bacteria</taxon>
        <taxon>Pseudomonadati</taxon>
        <taxon>Pseudomonadota</taxon>
        <taxon>Alphaproteobacteria</taxon>
        <taxon>Rhodobacterales</taxon>
        <taxon>Roseobacteraceae</taxon>
        <taxon>Palleronia</taxon>
    </lineage>
</organism>
<dbReference type="Pfam" id="PF01464">
    <property type="entry name" value="SLT"/>
    <property type="match status" value="1"/>
</dbReference>
<feature type="signal peptide" evidence="4">
    <location>
        <begin position="1"/>
        <end position="23"/>
    </location>
</feature>
<dbReference type="GO" id="GO:0000270">
    <property type="term" value="P:peptidoglycan metabolic process"/>
    <property type="evidence" value="ECO:0007669"/>
    <property type="project" value="InterPro"/>
</dbReference>
<accession>A0A2W7NL91</accession>
<feature type="chain" id="PRO_5015876604" evidence="4">
    <location>
        <begin position="24"/>
        <end position="658"/>
    </location>
</feature>
<dbReference type="InterPro" id="IPR008258">
    <property type="entry name" value="Transglycosylase_SLT_dom_1"/>
</dbReference>
<dbReference type="GO" id="GO:0004553">
    <property type="term" value="F:hydrolase activity, hydrolyzing O-glycosyl compounds"/>
    <property type="evidence" value="ECO:0007669"/>
    <property type="project" value="InterPro"/>
</dbReference>
<dbReference type="PANTHER" id="PTHR37423">
    <property type="entry name" value="SOLUBLE LYTIC MUREIN TRANSGLYCOSYLASE-RELATED"/>
    <property type="match status" value="1"/>
</dbReference>
<evidence type="ECO:0000313" key="6">
    <source>
        <dbReference type="EMBL" id="PZX18877.1"/>
    </source>
</evidence>
<dbReference type="GO" id="GO:0042597">
    <property type="term" value="C:periplasmic space"/>
    <property type="evidence" value="ECO:0007669"/>
    <property type="project" value="InterPro"/>
</dbReference>
<keyword evidence="3 4" id="KW-0732">Signal</keyword>
<feature type="domain" description="Transglycosylase SLT" evidence="5">
    <location>
        <begin position="503"/>
        <end position="605"/>
    </location>
</feature>
<evidence type="ECO:0000256" key="1">
    <source>
        <dbReference type="ARBA" id="ARBA00007734"/>
    </source>
</evidence>
<dbReference type="Proteomes" id="UP000248916">
    <property type="component" value="Unassembled WGS sequence"/>
</dbReference>
<dbReference type="InterPro" id="IPR000189">
    <property type="entry name" value="Transglyc_AS"/>
</dbReference>
<evidence type="ECO:0000259" key="5">
    <source>
        <dbReference type="Pfam" id="PF01464"/>
    </source>
</evidence>
<dbReference type="SUPFAM" id="SSF48435">
    <property type="entry name" value="Bacterial muramidases"/>
    <property type="match status" value="1"/>
</dbReference>
<name>A0A2W7NL91_9RHOB</name>
<evidence type="ECO:0000256" key="4">
    <source>
        <dbReference type="SAM" id="SignalP"/>
    </source>
</evidence>
<dbReference type="EMBL" id="QKZL01000002">
    <property type="protein sequence ID" value="PZX18877.1"/>
    <property type="molecule type" value="Genomic_DNA"/>
</dbReference>
<proteinExistence type="inferred from homology"/>
<evidence type="ECO:0000256" key="2">
    <source>
        <dbReference type="ARBA" id="ARBA00009387"/>
    </source>
</evidence>
<dbReference type="InterPro" id="IPR008939">
    <property type="entry name" value="Lytic_TGlycosylase_superhlx_U"/>
</dbReference>